<protein>
    <submittedName>
        <fullName evidence="1">Uncharacterized protein</fullName>
    </submittedName>
</protein>
<feature type="non-terminal residue" evidence="1">
    <location>
        <position position="101"/>
    </location>
</feature>
<organism evidence="1 2">
    <name type="scientific">Cryomyces antarcticus</name>
    <dbReference type="NCBI Taxonomy" id="329879"/>
    <lineage>
        <taxon>Eukaryota</taxon>
        <taxon>Fungi</taxon>
        <taxon>Dikarya</taxon>
        <taxon>Ascomycota</taxon>
        <taxon>Pezizomycotina</taxon>
        <taxon>Dothideomycetes</taxon>
        <taxon>Dothideomycetes incertae sedis</taxon>
        <taxon>Cryomyces</taxon>
    </lineage>
</organism>
<accession>A0ABR0IUE4</accession>
<proteinExistence type="predicted"/>
<name>A0ABR0IUE4_9PEZI</name>
<keyword evidence="2" id="KW-1185">Reference proteome</keyword>
<sequence length="101" mass="10556">MHFLVIVGAEVQADVVLEVVFVDEVTVDVEFALGTGDTDTVVVVVALALGIGKPDVGPTGKPPEGELLIEVVATDEVELTVDTGEPETLEELLVEVVATDE</sequence>
<comment type="caution">
    <text evidence="1">The sequence shown here is derived from an EMBL/GenBank/DDBJ whole genome shotgun (WGS) entry which is preliminary data.</text>
</comment>
<evidence type="ECO:0000313" key="1">
    <source>
        <dbReference type="EMBL" id="KAK5021554.1"/>
    </source>
</evidence>
<dbReference type="Proteomes" id="UP001357485">
    <property type="component" value="Unassembled WGS sequence"/>
</dbReference>
<evidence type="ECO:0000313" key="2">
    <source>
        <dbReference type="Proteomes" id="UP001357485"/>
    </source>
</evidence>
<gene>
    <name evidence="1" type="ORF">LTR16_012487</name>
</gene>
<reference evidence="1 2" key="1">
    <citation type="submission" date="2023-08" db="EMBL/GenBank/DDBJ databases">
        <title>Black Yeasts Isolated from many extreme environments.</title>
        <authorList>
            <person name="Coleine C."/>
            <person name="Stajich J.E."/>
            <person name="Selbmann L."/>
        </authorList>
    </citation>
    <scope>NUCLEOTIDE SEQUENCE [LARGE SCALE GENOMIC DNA]</scope>
    <source>
        <strain evidence="1 2">CCFEE 536</strain>
    </source>
</reference>
<dbReference type="EMBL" id="JAVRRA010029167">
    <property type="protein sequence ID" value="KAK5021554.1"/>
    <property type="molecule type" value="Genomic_DNA"/>
</dbReference>